<dbReference type="PANTHER" id="PTHR34512:SF30">
    <property type="entry name" value="OUTER MEMBRANE PROTEIN ASSEMBLY FACTOR BAMB"/>
    <property type="match status" value="1"/>
</dbReference>
<feature type="domain" description="Pyrrolo-quinoline quinone repeat" evidence="2">
    <location>
        <begin position="132"/>
        <end position="360"/>
    </location>
</feature>
<evidence type="ECO:0000313" key="4">
    <source>
        <dbReference type="Proteomes" id="UP000297948"/>
    </source>
</evidence>
<comment type="caution">
    <text evidence="3">The sequence shown here is derived from an EMBL/GenBank/DDBJ whole genome shotgun (WGS) entry which is preliminary data.</text>
</comment>
<dbReference type="AlphaFoldDB" id="A0A4Z0G6X8"/>
<dbReference type="Pfam" id="PF13360">
    <property type="entry name" value="PQQ_2"/>
    <property type="match status" value="1"/>
</dbReference>
<evidence type="ECO:0000313" key="3">
    <source>
        <dbReference type="EMBL" id="TGA91881.1"/>
    </source>
</evidence>
<dbReference type="PANTHER" id="PTHR34512">
    <property type="entry name" value="CELL SURFACE PROTEIN"/>
    <property type="match status" value="1"/>
</dbReference>
<dbReference type="OrthoDB" id="3952542at2"/>
<proteinExistence type="predicted"/>
<protein>
    <recommendedName>
        <fullName evidence="2">Pyrrolo-quinoline quinone repeat domain-containing protein</fullName>
    </recommendedName>
</protein>
<accession>A0A4Z0G6X8</accession>
<evidence type="ECO:0000256" key="1">
    <source>
        <dbReference type="SAM" id="SignalP"/>
    </source>
</evidence>
<reference evidence="3 4" key="1">
    <citation type="submission" date="2019-03" db="EMBL/GenBank/DDBJ databases">
        <authorList>
            <person name="Gonzalez-Pimentel J.L."/>
        </authorList>
    </citation>
    <scope>NUCLEOTIDE SEQUENCE [LARGE SCALE GENOMIC DNA]</scope>
    <source>
        <strain evidence="3 4">JCM 31289</strain>
    </source>
</reference>
<dbReference type="InterPro" id="IPR015943">
    <property type="entry name" value="WD40/YVTN_repeat-like_dom_sf"/>
</dbReference>
<feature type="chain" id="PRO_5039349532" description="Pyrrolo-quinoline quinone repeat domain-containing protein" evidence="1">
    <location>
        <begin position="20"/>
        <end position="448"/>
    </location>
</feature>
<dbReference type="EMBL" id="SRID01000412">
    <property type="protein sequence ID" value="TGA91881.1"/>
    <property type="molecule type" value="Genomic_DNA"/>
</dbReference>
<dbReference type="Gene3D" id="2.130.10.10">
    <property type="entry name" value="YVTN repeat-like/Quinoprotein amine dehydrogenase"/>
    <property type="match status" value="1"/>
</dbReference>
<dbReference type="InterPro" id="IPR011047">
    <property type="entry name" value="Quinoprotein_ADH-like_sf"/>
</dbReference>
<keyword evidence="4" id="KW-1185">Reference proteome</keyword>
<keyword evidence="1" id="KW-0732">Signal</keyword>
<feature type="signal peptide" evidence="1">
    <location>
        <begin position="1"/>
        <end position="19"/>
    </location>
</feature>
<dbReference type="SUPFAM" id="SSF50998">
    <property type="entry name" value="Quinoprotein alcohol dehydrogenase-like"/>
    <property type="match status" value="1"/>
</dbReference>
<organism evidence="3 4">
    <name type="scientific">Streptomyces palmae</name>
    <dbReference type="NCBI Taxonomy" id="1701085"/>
    <lineage>
        <taxon>Bacteria</taxon>
        <taxon>Bacillati</taxon>
        <taxon>Actinomycetota</taxon>
        <taxon>Actinomycetes</taxon>
        <taxon>Kitasatosporales</taxon>
        <taxon>Streptomycetaceae</taxon>
        <taxon>Streptomyces</taxon>
    </lineage>
</organism>
<dbReference type="Proteomes" id="UP000297948">
    <property type="component" value="Unassembled WGS sequence"/>
</dbReference>
<dbReference type="InterPro" id="IPR002372">
    <property type="entry name" value="PQQ_rpt_dom"/>
</dbReference>
<gene>
    <name evidence="3" type="ORF">E4099_28005</name>
</gene>
<sequence>MILAVVLVLLLLGGGGLYAAAQQGIFDDDGSTTDVAESAQAPAFGIGGERTARWATPVPEPARLTATYLVKGGQVAVRVAGTTGSGYDLGTGKQLWEIKDWSGGLQACAVSPTASREVMALLLRQGDQGPCGSLIAVDLRSGKQLWAKQLLDSGDQSGMGMPAVRFQGDALVTATRTGPIVLDARTGGVRWTGAAQPDAEGEARAVESVAVSGNTVVASYEGELGDPSVVLRGFDLRDGHVTSRLTSPRMPAGSGGLVEVAVLNADPLVVALDDSSGARDPLYFSRSGSTWKQLRVDAVQGQSVRDQVREGGLVVDGLFVKPFTTDDPSLDVGFDSVVAAFDLRTGEVKWQHTLRRDSSSVVLLPGSVKGAVRAVASDYDTGLQLYAFPLAGGDPVRGGRLTVDSSAPGAPARFAGVADAAVQGDHLVVLNETGGERALAAFPMAATP</sequence>
<name>A0A4Z0G6X8_9ACTN</name>
<evidence type="ECO:0000259" key="2">
    <source>
        <dbReference type="Pfam" id="PF13360"/>
    </source>
</evidence>